<dbReference type="PANTHER" id="PTHR39201:SF1">
    <property type="entry name" value="FLAVODOXIN-LIKE DOMAIN-CONTAINING PROTEIN"/>
    <property type="match status" value="1"/>
</dbReference>
<dbReference type="SUPFAM" id="SSF52218">
    <property type="entry name" value="Flavoproteins"/>
    <property type="match status" value="1"/>
</dbReference>
<feature type="chain" id="PRO_5016089332" evidence="1">
    <location>
        <begin position="27"/>
        <end position="209"/>
    </location>
</feature>
<evidence type="ECO:0000313" key="3">
    <source>
        <dbReference type="EMBL" id="PZP41263.1"/>
    </source>
</evidence>
<evidence type="ECO:0000256" key="1">
    <source>
        <dbReference type="SAM" id="SignalP"/>
    </source>
</evidence>
<feature type="domain" description="Flavodoxin-like" evidence="2">
    <location>
        <begin position="42"/>
        <end position="208"/>
    </location>
</feature>
<keyword evidence="1" id="KW-0732">Signal</keyword>
<dbReference type="PROSITE" id="PS51257">
    <property type="entry name" value="PROKAR_LIPOPROTEIN"/>
    <property type="match status" value="1"/>
</dbReference>
<reference evidence="3 4" key="1">
    <citation type="submission" date="2017-11" db="EMBL/GenBank/DDBJ databases">
        <title>Infants hospitalized years apart are colonized by the same room-sourced microbial strains.</title>
        <authorList>
            <person name="Brooks B."/>
            <person name="Olm M.R."/>
            <person name="Firek B.A."/>
            <person name="Baker R."/>
            <person name="Thomas B.C."/>
            <person name="Morowitz M.J."/>
            <person name="Banfield J.F."/>
        </authorList>
    </citation>
    <scope>NUCLEOTIDE SEQUENCE [LARGE SCALE GENOMIC DNA]</scope>
    <source>
        <strain evidence="3">S2_009_000_R2_76</strain>
    </source>
</reference>
<dbReference type="PANTHER" id="PTHR39201">
    <property type="entry name" value="EXPORTED PROTEIN-RELATED"/>
    <property type="match status" value="1"/>
</dbReference>
<sequence>MEQNITKKWIIALIAPLLLASSCSRAQESNLEKDSTVVKSKILIVYLSRTNNTKALAEMIHEKVGGDLVALELQNPYPEDYQQIVAQVQRENETNFLPPLKTKIDSIQKYDIIFLGFPTWGMQLPPPIKSFLSTYNLSGKTIVPFNTNAGYGLGSTIQTIKSLTPNATILKEYSTKGGIERDGILYVMQSDKAVQVKSEVNNWLNSLSL</sequence>
<evidence type="ECO:0000259" key="2">
    <source>
        <dbReference type="PROSITE" id="PS50902"/>
    </source>
</evidence>
<dbReference type="EMBL" id="QFOI01000532">
    <property type="protein sequence ID" value="PZP41263.1"/>
    <property type="molecule type" value="Genomic_DNA"/>
</dbReference>
<evidence type="ECO:0000313" key="4">
    <source>
        <dbReference type="Proteomes" id="UP000249645"/>
    </source>
</evidence>
<organism evidence="3 4">
    <name type="scientific">Pseudopedobacter saltans</name>
    <dbReference type="NCBI Taxonomy" id="151895"/>
    <lineage>
        <taxon>Bacteria</taxon>
        <taxon>Pseudomonadati</taxon>
        <taxon>Bacteroidota</taxon>
        <taxon>Sphingobacteriia</taxon>
        <taxon>Sphingobacteriales</taxon>
        <taxon>Sphingobacteriaceae</taxon>
        <taxon>Pseudopedobacter</taxon>
    </lineage>
</organism>
<name>A0A2W5EF48_9SPHI</name>
<comment type="caution">
    <text evidence="3">The sequence shown here is derived from an EMBL/GenBank/DDBJ whole genome shotgun (WGS) entry which is preliminary data.</text>
</comment>
<protein>
    <submittedName>
        <fullName evidence="3">Flavodoxin</fullName>
    </submittedName>
</protein>
<proteinExistence type="predicted"/>
<accession>A0A2W5EF48</accession>
<dbReference type="AlphaFoldDB" id="A0A2W5EF48"/>
<dbReference type="PROSITE" id="PS50902">
    <property type="entry name" value="FLAVODOXIN_LIKE"/>
    <property type="match status" value="1"/>
</dbReference>
<dbReference type="Gene3D" id="3.40.50.360">
    <property type="match status" value="1"/>
</dbReference>
<gene>
    <name evidence="3" type="ORF">DI598_18445</name>
</gene>
<dbReference type="Pfam" id="PF12682">
    <property type="entry name" value="Flavodoxin_4"/>
    <property type="match status" value="1"/>
</dbReference>
<dbReference type="Proteomes" id="UP000249645">
    <property type="component" value="Unassembled WGS sequence"/>
</dbReference>
<feature type="signal peptide" evidence="1">
    <location>
        <begin position="1"/>
        <end position="26"/>
    </location>
</feature>
<dbReference type="InterPro" id="IPR008254">
    <property type="entry name" value="Flavodoxin/NO_synth"/>
</dbReference>
<dbReference type="GO" id="GO:0010181">
    <property type="term" value="F:FMN binding"/>
    <property type="evidence" value="ECO:0007669"/>
    <property type="project" value="InterPro"/>
</dbReference>
<dbReference type="InterPro" id="IPR029039">
    <property type="entry name" value="Flavoprotein-like_sf"/>
</dbReference>